<keyword evidence="3" id="KW-1185">Reference proteome</keyword>
<dbReference type="Proteomes" id="UP000728185">
    <property type="component" value="Unassembled WGS sequence"/>
</dbReference>
<protein>
    <submittedName>
        <fullName evidence="2">Uncharacterized protein</fullName>
    </submittedName>
</protein>
<organism evidence="2 3">
    <name type="scientific">Fasciolopsis buskii</name>
    <dbReference type="NCBI Taxonomy" id="27845"/>
    <lineage>
        <taxon>Eukaryota</taxon>
        <taxon>Metazoa</taxon>
        <taxon>Spiralia</taxon>
        <taxon>Lophotrochozoa</taxon>
        <taxon>Platyhelminthes</taxon>
        <taxon>Trematoda</taxon>
        <taxon>Digenea</taxon>
        <taxon>Plagiorchiida</taxon>
        <taxon>Echinostomata</taxon>
        <taxon>Echinostomatoidea</taxon>
        <taxon>Fasciolidae</taxon>
        <taxon>Fasciolopsis</taxon>
    </lineage>
</organism>
<comment type="caution">
    <text evidence="2">The sequence shown here is derived from an EMBL/GenBank/DDBJ whole genome shotgun (WGS) entry which is preliminary data.</text>
</comment>
<dbReference type="OrthoDB" id="2444812at2759"/>
<feature type="compositionally biased region" description="Polar residues" evidence="1">
    <location>
        <begin position="163"/>
        <end position="173"/>
    </location>
</feature>
<dbReference type="AlphaFoldDB" id="A0A8E0S0E5"/>
<evidence type="ECO:0000256" key="1">
    <source>
        <dbReference type="SAM" id="MobiDB-lite"/>
    </source>
</evidence>
<evidence type="ECO:0000313" key="2">
    <source>
        <dbReference type="EMBL" id="KAA0193355.1"/>
    </source>
</evidence>
<reference evidence="2" key="1">
    <citation type="submission" date="2019-05" db="EMBL/GenBank/DDBJ databases">
        <title>Annotation for the trematode Fasciolopsis buski.</title>
        <authorList>
            <person name="Choi Y.-J."/>
        </authorList>
    </citation>
    <scope>NUCLEOTIDE SEQUENCE</scope>
    <source>
        <strain evidence="2">HT</strain>
        <tissue evidence="2">Whole worm</tissue>
    </source>
</reference>
<proteinExistence type="predicted"/>
<feature type="compositionally biased region" description="Basic residues" evidence="1">
    <location>
        <begin position="92"/>
        <end position="104"/>
    </location>
</feature>
<feature type="compositionally biased region" description="Polar residues" evidence="1">
    <location>
        <begin position="60"/>
        <end position="70"/>
    </location>
</feature>
<accession>A0A8E0S0E5</accession>
<feature type="region of interest" description="Disordered" evidence="1">
    <location>
        <begin position="141"/>
        <end position="180"/>
    </location>
</feature>
<feature type="compositionally biased region" description="Polar residues" evidence="1">
    <location>
        <begin position="36"/>
        <end position="48"/>
    </location>
</feature>
<feature type="region of interest" description="Disordered" evidence="1">
    <location>
        <begin position="19"/>
        <end position="123"/>
    </location>
</feature>
<sequence>MPKAYEQYLVEFDQFMQNKAGHPSAAPTDTQDHDSLNSSDECTTTSRVANKRRHPPVDQIASSSHANSLQGLLGYSDSSGAEKESYNGLNARQRRRMKRAHRRSTTAARHLANEVGPSETSESAEFIGPLLPSTFNFQTTSESKDSLVDESDEVVRPKPPPSSDNFSHASVTMSPPPDQRVASFSCSSPYQCVSDPDRRAIEDSVQTLFDQFTALRVTLPDIARSHLLFIQLSVSLKSNSLGLLTTDQAINKSNSG</sequence>
<gene>
    <name evidence="2" type="ORF">FBUS_08506</name>
</gene>
<name>A0A8E0S0E5_9TREM</name>
<dbReference type="EMBL" id="LUCM01005084">
    <property type="protein sequence ID" value="KAA0193355.1"/>
    <property type="molecule type" value="Genomic_DNA"/>
</dbReference>
<evidence type="ECO:0000313" key="3">
    <source>
        <dbReference type="Proteomes" id="UP000728185"/>
    </source>
</evidence>